<reference evidence="1 2" key="1">
    <citation type="submission" date="2013-01" db="EMBL/GenBank/DDBJ databases">
        <authorList>
            <person name="Harkins D.M."/>
            <person name="Durkin A.S."/>
            <person name="Brinkac L.M."/>
            <person name="Haft D.H."/>
            <person name="Selengut J.D."/>
            <person name="Sanka R."/>
            <person name="DePew J."/>
            <person name="Purushe J."/>
            <person name="Whelen A.C."/>
            <person name="Vinetz J.M."/>
            <person name="Sutton G.G."/>
            <person name="Nierman W.C."/>
            <person name="Fouts D.E."/>
        </authorList>
    </citation>
    <scope>NUCLEOTIDE SEQUENCE [LARGE SCALE GENOMIC DNA]</scope>
    <source>
        <strain evidence="1 2">2007001578</strain>
    </source>
</reference>
<evidence type="ECO:0000313" key="1">
    <source>
        <dbReference type="EMBL" id="EMN02558.1"/>
    </source>
</evidence>
<organism evidence="1 2">
    <name type="scientific">Leptospira noguchii str. 2007001578</name>
    <dbReference type="NCBI Taxonomy" id="1049974"/>
    <lineage>
        <taxon>Bacteria</taxon>
        <taxon>Pseudomonadati</taxon>
        <taxon>Spirochaetota</taxon>
        <taxon>Spirochaetia</taxon>
        <taxon>Leptospirales</taxon>
        <taxon>Leptospiraceae</taxon>
        <taxon>Leptospira</taxon>
    </lineage>
</organism>
<protein>
    <submittedName>
        <fullName evidence="1">Uncharacterized protein</fullName>
    </submittedName>
</protein>
<evidence type="ECO:0000313" key="2">
    <source>
        <dbReference type="Proteomes" id="UP000012099"/>
    </source>
</evidence>
<proteinExistence type="predicted"/>
<keyword evidence="2" id="KW-1185">Reference proteome</keyword>
<comment type="caution">
    <text evidence="1">The sequence shown here is derived from an EMBL/GenBank/DDBJ whole genome shotgun (WGS) entry which is preliminary data.</text>
</comment>
<name>A0ABP2TGV9_9LEPT</name>
<sequence length="76" mass="8835">MGTTAYPLFYSEILKMWELLSLLILDTKKLNIKCNSHKTTILCKNLIGRGFIEIPKKIKPQKQFLFAVLFKGTKKF</sequence>
<dbReference type="EMBL" id="AHMH02000012">
    <property type="protein sequence ID" value="EMN02558.1"/>
    <property type="molecule type" value="Genomic_DNA"/>
</dbReference>
<gene>
    <name evidence="1" type="ORF">LEP1GSC035_2543</name>
</gene>
<dbReference type="Proteomes" id="UP000012099">
    <property type="component" value="Unassembled WGS sequence"/>
</dbReference>
<accession>A0ABP2TGV9</accession>